<sequence length="80" mass="9213">MASLAESVKIKSFSAFPKRKKIGINLVRIMQQIGVHSLCIDIDIEVDIEVDIDININIDIDIELSIFNFKWIKVVYIEFC</sequence>
<name>A0A397S1S1_9GLOM</name>
<comment type="caution">
    <text evidence="1">The sequence shown here is derived from an EMBL/GenBank/DDBJ whole genome shotgun (WGS) entry which is preliminary data.</text>
</comment>
<gene>
    <name evidence="1" type="ORF">C1645_839655</name>
</gene>
<reference evidence="1 2" key="1">
    <citation type="submission" date="2018-06" db="EMBL/GenBank/DDBJ databases">
        <title>Comparative genomics reveals the genomic features of Rhizophagus irregularis, R. cerebriforme, R. diaphanum and Gigaspora rosea, and their symbiotic lifestyle signature.</title>
        <authorList>
            <person name="Morin E."/>
            <person name="San Clemente H."/>
            <person name="Chen E.C.H."/>
            <person name="De La Providencia I."/>
            <person name="Hainaut M."/>
            <person name="Kuo A."/>
            <person name="Kohler A."/>
            <person name="Murat C."/>
            <person name="Tang N."/>
            <person name="Roy S."/>
            <person name="Loubradou J."/>
            <person name="Henrissat B."/>
            <person name="Grigoriev I.V."/>
            <person name="Corradi N."/>
            <person name="Roux C."/>
            <person name="Martin F.M."/>
        </authorList>
    </citation>
    <scope>NUCLEOTIDE SEQUENCE [LARGE SCALE GENOMIC DNA]</scope>
    <source>
        <strain evidence="1 2">DAOM 227022</strain>
    </source>
</reference>
<dbReference type="Proteomes" id="UP000265703">
    <property type="component" value="Unassembled WGS sequence"/>
</dbReference>
<evidence type="ECO:0000313" key="1">
    <source>
        <dbReference type="EMBL" id="RIA79908.1"/>
    </source>
</evidence>
<dbReference type="EMBL" id="QKYT01001100">
    <property type="protein sequence ID" value="RIA79908.1"/>
    <property type="molecule type" value="Genomic_DNA"/>
</dbReference>
<dbReference type="AlphaFoldDB" id="A0A397S1S1"/>
<keyword evidence="2" id="KW-1185">Reference proteome</keyword>
<evidence type="ECO:0000313" key="2">
    <source>
        <dbReference type="Proteomes" id="UP000265703"/>
    </source>
</evidence>
<proteinExistence type="predicted"/>
<accession>A0A397S1S1</accession>
<organism evidence="1 2">
    <name type="scientific">Glomus cerebriforme</name>
    <dbReference type="NCBI Taxonomy" id="658196"/>
    <lineage>
        <taxon>Eukaryota</taxon>
        <taxon>Fungi</taxon>
        <taxon>Fungi incertae sedis</taxon>
        <taxon>Mucoromycota</taxon>
        <taxon>Glomeromycotina</taxon>
        <taxon>Glomeromycetes</taxon>
        <taxon>Glomerales</taxon>
        <taxon>Glomeraceae</taxon>
        <taxon>Glomus</taxon>
    </lineage>
</organism>
<protein>
    <submittedName>
        <fullName evidence="1">Uncharacterized protein</fullName>
    </submittedName>
</protein>